<evidence type="ECO:0000313" key="1">
    <source>
        <dbReference type="EMBL" id="KKT61809.1"/>
    </source>
</evidence>
<reference evidence="1 2" key="1">
    <citation type="journal article" date="2015" name="Nature">
        <title>rRNA introns, odd ribosomes, and small enigmatic genomes across a large radiation of phyla.</title>
        <authorList>
            <person name="Brown C.T."/>
            <person name="Hug L.A."/>
            <person name="Thomas B.C."/>
            <person name="Sharon I."/>
            <person name="Castelle C.J."/>
            <person name="Singh A."/>
            <person name="Wilkins M.J."/>
            <person name="Williams K.H."/>
            <person name="Banfield J.F."/>
        </authorList>
    </citation>
    <scope>NUCLEOTIDE SEQUENCE [LARGE SCALE GENOMIC DNA]</scope>
</reference>
<proteinExistence type="predicted"/>
<dbReference type="AlphaFoldDB" id="A0A0G1LPD6"/>
<evidence type="ECO:0000313" key="2">
    <source>
        <dbReference type="Proteomes" id="UP000033945"/>
    </source>
</evidence>
<accession>A0A0G1LPD6</accession>
<dbReference type="EMBL" id="LCIT01000023">
    <property type="protein sequence ID" value="KKT61809.1"/>
    <property type="molecule type" value="Genomic_DNA"/>
</dbReference>
<organism evidence="1 2">
    <name type="scientific">Candidatus Giovannonibacteria bacterium GW2011_GWA2_44_26</name>
    <dbReference type="NCBI Taxonomy" id="1618648"/>
    <lineage>
        <taxon>Bacteria</taxon>
        <taxon>Candidatus Giovannoniibacteriota</taxon>
    </lineage>
</organism>
<gene>
    <name evidence="1" type="ORF">UW55_C0023G0009</name>
</gene>
<protein>
    <submittedName>
        <fullName evidence="1">Uncharacterized protein</fullName>
    </submittedName>
</protein>
<sequence length="190" mass="21910">MTFFLILFAFSFIGISALLLRGFSIIGEISEEELLSRRALSKPFWDDFRKLIVAPTVRIHREKVLPKTYKEIEKLTRRFRLIALRVECLLMRFSEYIRGKRIMADTNGHKSHYWEQLNNCKNGANKEKEQLFCEAERSPAPFAEVAQRQSNCFVNSRLSVRIRPSAFRQMVRGKVVGSNPTFGFSANGAG</sequence>
<name>A0A0G1LPD6_9BACT</name>
<comment type="caution">
    <text evidence="1">The sequence shown here is derived from an EMBL/GenBank/DDBJ whole genome shotgun (WGS) entry which is preliminary data.</text>
</comment>
<dbReference type="Proteomes" id="UP000033945">
    <property type="component" value="Unassembled WGS sequence"/>
</dbReference>